<dbReference type="PANTHER" id="PTHR35519">
    <property type="entry name" value="MEMBRANE PROTEINS"/>
    <property type="match status" value="1"/>
</dbReference>
<protein>
    <recommendedName>
        <fullName evidence="4">DUF4112 domain-containing protein</fullName>
    </recommendedName>
</protein>
<feature type="region of interest" description="Disordered" evidence="1">
    <location>
        <begin position="171"/>
        <end position="194"/>
    </location>
</feature>
<gene>
    <name evidence="2" type="ORF">BGW38_009486</name>
</gene>
<evidence type="ECO:0000313" key="2">
    <source>
        <dbReference type="EMBL" id="KAF9583435.1"/>
    </source>
</evidence>
<dbReference type="Proteomes" id="UP000780801">
    <property type="component" value="Unassembled WGS sequence"/>
</dbReference>
<feature type="compositionally biased region" description="Basic residues" evidence="1">
    <location>
        <begin position="182"/>
        <end position="194"/>
    </location>
</feature>
<proteinExistence type="predicted"/>
<name>A0A9P6KG56_9FUNG</name>
<accession>A0A9P6KG56</accession>
<dbReference type="PANTHER" id="PTHR35519:SF2">
    <property type="entry name" value="PH DOMAIN PROTEIN"/>
    <property type="match status" value="1"/>
</dbReference>
<dbReference type="OrthoDB" id="2103474at2759"/>
<evidence type="ECO:0008006" key="4">
    <source>
        <dbReference type="Google" id="ProtNLM"/>
    </source>
</evidence>
<comment type="caution">
    <text evidence="2">The sequence shown here is derived from an EMBL/GenBank/DDBJ whole genome shotgun (WGS) entry which is preliminary data.</text>
</comment>
<evidence type="ECO:0000313" key="3">
    <source>
        <dbReference type="Proteomes" id="UP000780801"/>
    </source>
</evidence>
<dbReference type="Pfam" id="PF13430">
    <property type="entry name" value="DUF4112"/>
    <property type="match status" value="1"/>
</dbReference>
<dbReference type="AlphaFoldDB" id="A0A9P6KG56"/>
<evidence type="ECO:0000256" key="1">
    <source>
        <dbReference type="SAM" id="MobiDB-lite"/>
    </source>
</evidence>
<feature type="compositionally biased region" description="Basic and acidic residues" evidence="1">
    <location>
        <begin position="1"/>
        <end position="16"/>
    </location>
</feature>
<dbReference type="InterPro" id="IPR025187">
    <property type="entry name" value="DUF4112"/>
</dbReference>
<organism evidence="2 3">
    <name type="scientific">Lunasporangiospora selenospora</name>
    <dbReference type="NCBI Taxonomy" id="979761"/>
    <lineage>
        <taxon>Eukaryota</taxon>
        <taxon>Fungi</taxon>
        <taxon>Fungi incertae sedis</taxon>
        <taxon>Mucoromycota</taxon>
        <taxon>Mortierellomycotina</taxon>
        <taxon>Mortierellomycetes</taxon>
        <taxon>Mortierellales</taxon>
        <taxon>Mortierellaceae</taxon>
        <taxon>Lunasporangiospora</taxon>
    </lineage>
</organism>
<sequence>MPRRQQDHVIDIPPENHHRHHRRQSSASSGNKFMNMFRSNKKAKVMLSERDAEILASVKRRAKILDTGINLGVVRIGLDPILGLIPVAGDFVTLLMALRLVHTAQKADIPKELTAKMMANIVIDFGSGLVPVIGDVFDFLFKANDRNAKLFEEYLYKRAAAQQADAERAAAAAAAAATRPPPARRHSRRRNSSR</sequence>
<dbReference type="EMBL" id="JAABOA010000700">
    <property type="protein sequence ID" value="KAF9583435.1"/>
    <property type="molecule type" value="Genomic_DNA"/>
</dbReference>
<keyword evidence="3" id="KW-1185">Reference proteome</keyword>
<reference evidence="2" key="1">
    <citation type="journal article" date="2020" name="Fungal Divers.">
        <title>Resolving the Mortierellaceae phylogeny through synthesis of multi-gene phylogenetics and phylogenomics.</title>
        <authorList>
            <person name="Vandepol N."/>
            <person name="Liber J."/>
            <person name="Desiro A."/>
            <person name="Na H."/>
            <person name="Kennedy M."/>
            <person name="Barry K."/>
            <person name="Grigoriev I.V."/>
            <person name="Miller A.N."/>
            <person name="O'Donnell K."/>
            <person name="Stajich J.E."/>
            <person name="Bonito G."/>
        </authorList>
    </citation>
    <scope>NUCLEOTIDE SEQUENCE</scope>
    <source>
        <strain evidence="2">KOD1015</strain>
    </source>
</reference>
<feature type="region of interest" description="Disordered" evidence="1">
    <location>
        <begin position="1"/>
        <end position="32"/>
    </location>
</feature>